<keyword evidence="3 7" id="KW-1134">Transmembrane beta strand</keyword>
<keyword evidence="2 7" id="KW-0813">Transport</keyword>
<evidence type="ECO:0000256" key="5">
    <source>
        <dbReference type="ARBA" id="ARBA00023136"/>
    </source>
</evidence>
<organism evidence="8 9">
    <name type="scientific">Gluconobacter thailandicus NBRC 3257</name>
    <dbReference type="NCBI Taxonomy" id="1381097"/>
    <lineage>
        <taxon>Bacteria</taxon>
        <taxon>Pseudomonadati</taxon>
        <taxon>Pseudomonadota</taxon>
        <taxon>Alphaproteobacteria</taxon>
        <taxon>Acetobacterales</taxon>
        <taxon>Acetobacteraceae</taxon>
        <taxon>Gluconobacter</taxon>
    </lineage>
</organism>
<evidence type="ECO:0000256" key="1">
    <source>
        <dbReference type="ARBA" id="ARBA00004571"/>
    </source>
</evidence>
<keyword evidence="6 7" id="KW-0998">Cell outer membrane</keyword>
<dbReference type="PROSITE" id="PS52016">
    <property type="entry name" value="TONB_DEPENDENT_REC_3"/>
    <property type="match status" value="1"/>
</dbReference>
<reference evidence="8 9" key="1">
    <citation type="submission" date="2013-08" db="EMBL/GenBank/DDBJ databases">
        <title>Gluconobacter thailandicus NBRC 3257 whole genome sequence.</title>
        <authorList>
            <person name="Matsutani M."/>
            <person name="Yakushi T."/>
            <person name="Matsushita K."/>
        </authorList>
    </citation>
    <scope>NUCLEOTIDE SEQUENCE [LARGE SCALE GENOMIC DNA]</scope>
    <source>
        <strain evidence="8 9">NBRC 3257</strain>
    </source>
</reference>
<dbReference type="Gene3D" id="2.40.170.20">
    <property type="entry name" value="TonB-dependent receptor, beta-barrel domain"/>
    <property type="match status" value="1"/>
</dbReference>
<dbReference type="InterPro" id="IPR036942">
    <property type="entry name" value="Beta-barrel_TonB_sf"/>
</dbReference>
<comment type="similarity">
    <text evidence="7">Belongs to the TonB-dependent receptor family.</text>
</comment>
<evidence type="ECO:0000256" key="2">
    <source>
        <dbReference type="ARBA" id="ARBA00022448"/>
    </source>
</evidence>
<evidence type="ECO:0000313" key="8">
    <source>
        <dbReference type="EMBL" id="GAD28223.1"/>
    </source>
</evidence>
<protein>
    <recommendedName>
        <fullName evidence="10">TonB-dependent receptor</fullName>
    </recommendedName>
</protein>
<keyword evidence="4 7" id="KW-0812">Transmembrane</keyword>
<keyword evidence="5 7" id="KW-0472">Membrane</keyword>
<evidence type="ECO:0008006" key="10">
    <source>
        <dbReference type="Google" id="ProtNLM"/>
    </source>
</evidence>
<evidence type="ECO:0000256" key="6">
    <source>
        <dbReference type="ARBA" id="ARBA00023237"/>
    </source>
</evidence>
<dbReference type="EMBL" id="BASM01000052">
    <property type="protein sequence ID" value="GAD28223.1"/>
    <property type="molecule type" value="Genomic_DNA"/>
</dbReference>
<evidence type="ECO:0000256" key="7">
    <source>
        <dbReference type="PROSITE-ProRule" id="PRU01360"/>
    </source>
</evidence>
<evidence type="ECO:0000256" key="4">
    <source>
        <dbReference type="ARBA" id="ARBA00022692"/>
    </source>
</evidence>
<comment type="subcellular location">
    <subcellularLocation>
        <location evidence="1 7">Cell outer membrane</location>
        <topology evidence="1 7">Multi-pass membrane protein</topology>
    </subcellularLocation>
</comment>
<keyword evidence="9" id="KW-1185">Reference proteome</keyword>
<evidence type="ECO:0000256" key="3">
    <source>
        <dbReference type="ARBA" id="ARBA00022452"/>
    </source>
</evidence>
<dbReference type="Proteomes" id="UP000018209">
    <property type="component" value="Unassembled WGS sequence"/>
</dbReference>
<evidence type="ECO:0000313" key="9">
    <source>
        <dbReference type="Proteomes" id="UP000018209"/>
    </source>
</evidence>
<comment type="caution">
    <text evidence="8">The sequence shown here is derived from an EMBL/GenBank/DDBJ whole genome shotgun (WGS) entry which is preliminary data.</text>
</comment>
<name>A0ABQ0J178_GLUTH</name>
<proteinExistence type="inferred from homology"/>
<gene>
    <name evidence="8" type="ORF">NBRC3257_3222</name>
</gene>
<dbReference type="InterPro" id="IPR039426">
    <property type="entry name" value="TonB-dep_rcpt-like"/>
</dbReference>
<accession>A0ABQ0J178</accession>
<dbReference type="SUPFAM" id="SSF56935">
    <property type="entry name" value="Porins"/>
    <property type="match status" value="1"/>
</dbReference>
<sequence length="67" mass="7121">MANLNLAYNFGKVGFAQNLKTTFGITNLFDSNYIGGIYGAASVSGDNNANLFVGAPRQYFGTVSAEF</sequence>